<name>A0A6A5ZV16_9PLEO</name>
<accession>A0A6A5ZV16</accession>
<gene>
    <name evidence="2" type="ORF">BDV96DRAFT_663169</name>
</gene>
<reference evidence="2" key="1">
    <citation type="journal article" date="2020" name="Stud. Mycol.">
        <title>101 Dothideomycetes genomes: a test case for predicting lifestyles and emergence of pathogens.</title>
        <authorList>
            <person name="Haridas S."/>
            <person name="Albert R."/>
            <person name="Binder M."/>
            <person name="Bloem J."/>
            <person name="Labutti K."/>
            <person name="Salamov A."/>
            <person name="Andreopoulos B."/>
            <person name="Baker S."/>
            <person name="Barry K."/>
            <person name="Bills G."/>
            <person name="Bluhm B."/>
            <person name="Cannon C."/>
            <person name="Castanera R."/>
            <person name="Culley D."/>
            <person name="Daum C."/>
            <person name="Ezra D."/>
            <person name="Gonzalez J."/>
            <person name="Henrissat B."/>
            <person name="Kuo A."/>
            <person name="Liang C."/>
            <person name="Lipzen A."/>
            <person name="Lutzoni F."/>
            <person name="Magnuson J."/>
            <person name="Mondo S."/>
            <person name="Nolan M."/>
            <person name="Ohm R."/>
            <person name="Pangilinan J."/>
            <person name="Park H.-J."/>
            <person name="Ramirez L."/>
            <person name="Alfaro M."/>
            <person name="Sun H."/>
            <person name="Tritt A."/>
            <person name="Yoshinaga Y."/>
            <person name="Zwiers L.-H."/>
            <person name="Turgeon B."/>
            <person name="Goodwin S."/>
            <person name="Spatafora J."/>
            <person name="Crous P."/>
            <person name="Grigoriev I."/>
        </authorList>
    </citation>
    <scope>NUCLEOTIDE SEQUENCE</scope>
    <source>
        <strain evidence="2">CBS 627.86</strain>
    </source>
</reference>
<evidence type="ECO:0000313" key="3">
    <source>
        <dbReference type="Proteomes" id="UP000799770"/>
    </source>
</evidence>
<proteinExistence type="predicted"/>
<evidence type="ECO:0008006" key="4">
    <source>
        <dbReference type="Google" id="ProtNLM"/>
    </source>
</evidence>
<sequence length="267" mass="29454">MESPALLVGSMDFDNMTDEELDKYFASCEPLSNLPTPPPTKDSLFADVVIANSIPQPGILPQALELEAYATQLANFVPPNVSTSRPATLTIRSFLERANLPVEVVAFSACILDALSQRFATSWRAACAPAASVHFHGMSQFRQHPNVFPEVVVLAALALAEDFLQDRSRSNKHWAQIEARGLFTAREIQITKTCILQDMDYGLLRITQEMVQHMMRTMQRGTKVSSSAACTKSSAAIEKDERRPKLSLDLPGTAVWNYGMQTPEPSP</sequence>
<organism evidence="2 3">
    <name type="scientific">Lophiotrema nucula</name>
    <dbReference type="NCBI Taxonomy" id="690887"/>
    <lineage>
        <taxon>Eukaryota</taxon>
        <taxon>Fungi</taxon>
        <taxon>Dikarya</taxon>
        <taxon>Ascomycota</taxon>
        <taxon>Pezizomycotina</taxon>
        <taxon>Dothideomycetes</taxon>
        <taxon>Pleosporomycetidae</taxon>
        <taxon>Pleosporales</taxon>
        <taxon>Lophiotremataceae</taxon>
        <taxon>Lophiotrema</taxon>
    </lineage>
</organism>
<feature type="compositionally biased region" description="Low complexity" evidence="1">
    <location>
        <begin position="225"/>
        <end position="236"/>
    </location>
</feature>
<dbReference type="EMBL" id="ML977311">
    <property type="protein sequence ID" value="KAF2122178.1"/>
    <property type="molecule type" value="Genomic_DNA"/>
</dbReference>
<feature type="region of interest" description="Disordered" evidence="1">
    <location>
        <begin position="222"/>
        <end position="243"/>
    </location>
</feature>
<dbReference type="Gene3D" id="1.10.472.10">
    <property type="entry name" value="Cyclin-like"/>
    <property type="match status" value="1"/>
</dbReference>
<dbReference type="AlphaFoldDB" id="A0A6A5ZV16"/>
<keyword evidence="3" id="KW-1185">Reference proteome</keyword>
<dbReference type="OrthoDB" id="3877279at2759"/>
<dbReference type="Proteomes" id="UP000799770">
    <property type="component" value="Unassembled WGS sequence"/>
</dbReference>
<protein>
    <recommendedName>
        <fullName evidence="4">Cyclin N-terminal domain-containing protein</fullName>
    </recommendedName>
</protein>
<evidence type="ECO:0000256" key="1">
    <source>
        <dbReference type="SAM" id="MobiDB-lite"/>
    </source>
</evidence>
<evidence type="ECO:0000313" key="2">
    <source>
        <dbReference type="EMBL" id="KAF2122178.1"/>
    </source>
</evidence>